<dbReference type="Proteomes" id="UP001370490">
    <property type="component" value="Unassembled WGS sequence"/>
</dbReference>
<proteinExistence type="predicted"/>
<dbReference type="SMART" id="SM00664">
    <property type="entry name" value="DoH"/>
    <property type="match status" value="1"/>
</dbReference>
<dbReference type="AlphaFoldDB" id="A0AAN8UPU6"/>
<dbReference type="PROSITE" id="PS50836">
    <property type="entry name" value="DOMON"/>
    <property type="match status" value="1"/>
</dbReference>
<dbReference type="CDD" id="cd08760">
    <property type="entry name" value="Cyt_b561_FRRS1_like"/>
    <property type="match status" value="1"/>
</dbReference>
<dbReference type="PANTHER" id="PTHR23130">
    <property type="entry name" value="CYTOCHROME B561 AND DOMON DOMAIN-CONTAINING PROTEIN"/>
    <property type="match status" value="1"/>
</dbReference>
<evidence type="ECO:0000259" key="10">
    <source>
        <dbReference type="PROSITE" id="PS50836"/>
    </source>
</evidence>
<feature type="chain" id="PRO_5042925526" evidence="9">
    <location>
        <begin position="26"/>
        <end position="432"/>
    </location>
</feature>
<feature type="domain" description="Cytochrome b561" evidence="11">
    <location>
        <begin position="223"/>
        <end position="416"/>
    </location>
</feature>
<evidence type="ECO:0000256" key="5">
    <source>
        <dbReference type="ARBA" id="ARBA00022982"/>
    </source>
</evidence>
<dbReference type="InterPro" id="IPR045266">
    <property type="entry name" value="DOH_DOMON"/>
</dbReference>
<reference evidence="12 13" key="1">
    <citation type="submission" date="2023-12" db="EMBL/GenBank/DDBJ databases">
        <title>A high-quality genome assembly for Dillenia turbinata (Dilleniales).</title>
        <authorList>
            <person name="Chanderbali A."/>
        </authorList>
    </citation>
    <scope>NUCLEOTIDE SEQUENCE [LARGE SCALE GENOMIC DNA]</scope>
    <source>
        <strain evidence="12">LSX21</strain>
        <tissue evidence="12">Leaf</tissue>
    </source>
</reference>
<evidence type="ECO:0000256" key="2">
    <source>
        <dbReference type="ARBA" id="ARBA00022448"/>
    </source>
</evidence>
<comment type="subcellular location">
    <subcellularLocation>
        <location evidence="1">Membrane</location>
    </subcellularLocation>
</comment>
<feature type="transmembrane region" description="Helical" evidence="8">
    <location>
        <begin position="289"/>
        <end position="315"/>
    </location>
</feature>
<feature type="signal peptide" evidence="9">
    <location>
        <begin position="1"/>
        <end position="25"/>
    </location>
</feature>
<dbReference type="InterPro" id="IPR006593">
    <property type="entry name" value="Cyt_b561/ferric_Rdtase_TM"/>
</dbReference>
<evidence type="ECO:0000313" key="13">
    <source>
        <dbReference type="Proteomes" id="UP001370490"/>
    </source>
</evidence>
<evidence type="ECO:0000256" key="6">
    <source>
        <dbReference type="ARBA" id="ARBA00022989"/>
    </source>
</evidence>
<feature type="transmembrane region" description="Helical" evidence="8">
    <location>
        <begin position="327"/>
        <end position="346"/>
    </location>
</feature>
<evidence type="ECO:0000256" key="8">
    <source>
        <dbReference type="SAM" id="Phobius"/>
    </source>
</evidence>
<dbReference type="CDD" id="cd09631">
    <property type="entry name" value="DOMON_DOH"/>
    <property type="match status" value="1"/>
</dbReference>
<evidence type="ECO:0000256" key="1">
    <source>
        <dbReference type="ARBA" id="ARBA00004370"/>
    </source>
</evidence>
<dbReference type="SMART" id="SM00665">
    <property type="entry name" value="B561"/>
    <property type="match status" value="1"/>
</dbReference>
<gene>
    <name evidence="12" type="ORF">RJ641_016641</name>
</gene>
<evidence type="ECO:0000259" key="11">
    <source>
        <dbReference type="PROSITE" id="PS50939"/>
    </source>
</evidence>
<comment type="caution">
    <text evidence="12">The sequence shown here is derived from an EMBL/GenBank/DDBJ whole genome shotgun (WGS) entry which is preliminary data.</text>
</comment>
<feature type="transmembrane region" description="Helical" evidence="8">
    <location>
        <begin position="261"/>
        <end position="282"/>
    </location>
</feature>
<keyword evidence="6 8" id="KW-1133">Transmembrane helix</keyword>
<organism evidence="12 13">
    <name type="scientific">Dillenia turbinata</name>
    <dbReference type="NCBI Taxonomy" id="194707"/>
    <lineage>
        <taxon>Eukaryota</taxon>
        <taxon>Viridiplantae</taxon>
        <taxon>Streptophyta</taxon>
        <taxon>Embryophyta</taxon>
        <taxon>Tracheophyta</taxon>
        <taxon>Spermatophyta</taxon>
        <taxon>Magnoliopsida</taxon>
        <taxon>eudicotyledons</taxon>
        <taxon>Gunneridae</taxon>
        <taxon>Pentapetalae</taxon>
        <taxon>Dilleniales</taxon>
        <taxon>Dilleniaceae</taxon>
        <taxon>Dillenia</taxon>
    </lineage>
</organism>
<evidence type="ECO:0000256" key="4">
    <source>
        <dbReference type="ARBA" id="ARBA00022729"/>
    </source>
</evidence>
<keyword evidence="3 8" id="KW-0812">Transmembrane</keyword>
<accession>A0AAN8UPU6</accession>
<feature type="transmembrane region" description="Helical" evidence="8">
    <location>
        <begin position="367"/>
        <end position="386"/>
    </location>
</feature>
<keyword evidence="5" id="KW-0249">Electron transport</keyword>
<keyword evidence="13" id="KW-1185">Reference proteome</keyword>
<evidence type="ECO:0000256" key="9">
    <source>
        <dbReference type="SAM" id="SignalP"/>
    </source>
</evidence>
<keyword evidence="4 9" id="KW-0732">Signal</keyword>
<evidence type="ECO:0000256" key="3">
    <source>
        <dbReference type="ARBA" id="ARBA00022692"/>
    </source>
</evidence>
<dbReference type="InterPro" id="IPR005018">
    <property type="entry name" value="DOMON_domain"/>
</dbReference>
<protein>
    <submittedName>
        <fullName evidence="12">Cytochrome b561/ferric reductase transmembrane</fullName>
    </submittedName>
</protein>
<evidence type="ECO:0000256" key="7">
    <source>
        <dbReference type="ARBA" id="ARBA00023136"/>
    </source>
</evidence>
<dbReference type="Pfam" id="PF03188">
    <property type="entry name" value="Cytochrom_B561"/>
    <property type="match status" value="1"/>
</dbReference>
<dbReference type="PANTHER" id="PTHR23130:SF115">
    <property type="entry name" value="OS01G0680900 PROTEIN"/>
    <property type="match status" value="1"/>
</dbReference>
<dbReference type="GO" id="GO:0016020">
    <property type="term" value="C:membrane"/>
    <property type="evidence" value="ECO:0007669"/>
    <property type="project" value="UniProtKB-SubCell"/>
</dbReference>
<feature type="domain" description="DOMON" evidence="10">
    <location>
        <begin position="105"/>
        <end position="220"/>
    </location>
</feature>
<dbReference type="EMBL" id="JBAMMX010000022">
    <property type="protein sequence ID" value="KAK6918219.1"/>
    <property type="molecule type" value="Genomic_DNA"/>
</dbReference>
<sequence>MLPISRISLVITTLLLIAFEPRISAQLGVDNGREWEHCNMDLSTFLAPPFTNMSHFIYRPVWNNSILLVLRKMRFVILVVGLIVFGVSEVKAQGHRQDECQTCGRWCFGFWQYTQSQDHVLTIIYAAPYTTGWVAMGISKDGMMPGSSAMVGWIDKEGNAIILQYHLRGIAVSQVIPNKGELPLTNVPPFVVIFKSRLYMAFQLKFDYHVTQERVVLAFSSKYPDHHRLTTHDDRTTILVDFSKASAPATPHFQNIKTSHGVLGTLGWGFLLPAGAIIARYLKHKDPLWYYLHTCIQFIGFIIVLAAVVLGTKLYKETRAQVAGHRAIGIITLVLSVLQMMAFFLRPNKDAKFRRHWNLYHHWFGRIALLLGVVNIVIGMQIAHAGDDWKGVFRFLISLVLLSVIVLEVLHRRKQTQQKIVPPPAFKMDSGP</sequence>
<evidence type="ECO:0000313" key="12">
    <source>
        <dbReference type="EMBL" id="KAK6918219.1"/>
    </source>
</evidence>
<dbReference type="PROSITE" id="PS50939">
    <property type="entry name" value="CYTOCHROME_B561"/>
    <property type="match status" value="1"/>
</dbReference>
<dbReference type="Gene3D" id="1.20.120.1770">
    <property type="match status" value="1"/>
</dbReference>
<keyword evidence="2" id="KW-0813">Transport</keyword>
<keyword evidence="7 8" id="KW-0472">Membrane</keyword>
<name>A0AAN8UPU6_9MAGN</name>
<feature type="transmembrane region" description="Helical" evidence="8">
    <location>
        <begin position="392"/>
        <end position="410"/>
    </location>
</feature>